<sequence length="121" mass="13387">MVLFLNLDSSTPPPHNNSRGLPTKPQPNPNITHPFTALLSSYPLLISLAKHLDLGDLATLSSTCHPFRSLLLPQRENLTSTSLVCKNSGQQQPRRCVKDLVNECKGCLKPVCRVRFPFSPL</sequence>
<accession>A0A2T7A567</accession>
<organism evidence="2 3">
    <name type="scientific">Tuber borchii</name>
    <name type="common">White truffle</name>
    <dbReference type="NCBI Taxonomy" id="42251"/>
    <lineage>
        <taxon>Eukaryota</taxon>
        <taxon>Fungi</taxon>
        <taxon>Dikarya</taxon>
        <taxon>Ascomycota</taxon>
        <taxon>Pezizomycotina</taxon>
        <taxon>Pezizomycetes</taxon>
        <taxon>Pezizales</taxon>
        <taxon>Tuberaceae</taxon>
        <taxon>Tuber</taxon>
    </lineage>
</organism>
<name>A0A2T7A567_TUBBO</name>
<dbReference type="EMBL" id="NESQ01000021">
    <property type="protein sequence ID" value="PUU82858.1"/>
    <property type="molecule type" value="Genomic_DNA"/>
</dbReference>
<gene>
    <name evidence="2" type="ORF">B9Z19DRAFT_302503</name>
</gene>
<evidence type="ECO:0000256" key="1">
    <source>
        <dbReference type="SAM" id="MobiDB-lite"/>
    </source>
</evidence>
<dbReference type="Proteomes" id="UP000244722">
    <property type="component" value="Unassembled WGS sequence"/>
</dbReference>
<proteinExistence type="predicted"/>
<dbReference type="STRING" id="42251.A0A2T7A567"/>
<dbReference type="AlphaFoldDB" id="A0A2T7A567"/>
<feature type="region of interest" description="Disordered" evidence="1">
    <location>
        <begin position="7"/>
        <end position="30"/>
    </location>
</feature>
<protein>
    <recommendedName>
        <fullName evidence="4">F-box domain-containing protein</fullName>
    </recommendedName>
</protein>
<dbReference type="OrthoDB" id="5288318at2759"/>
<keyword evidence="3" id="KW-1185">Reference proteome</keyword>
<evidence type="ECO:0000313" key="3">
    <source>
        <dbReference type="Proteomes" id="UP000244722"/>
    </source>
</evidence>
<reference evidence="2 3" key="1">
    <citation type="submission" date="2017-04" db="EMBL/GenBank/DDBJ databases">
        <title>Draft genome sequence of Tuber borchii Vittad., a whitish edible truffle.</title>
        <authorList>
            <consortium name="DOE Joint Genome Institute"/>
            <person name="Murat C."/>
            <person name="Kuo A."/>
            <person name="Barry K.W."/>
            <person name="Clum A."/>
            <person name="Dockter R.B."/>
            <person name="Fauchery L."/>
            <person name="Iotti M."/>
            <person name="Kohler A."/>
            <person name="Labutti K."/>
            <person name="Lindquist E.A."/>
            <person name="Lipzen A."/>
            <person name="Ohm R.A."/>
            <person name="Wang M."/>
            <person name="Grigoriev I.V."/>
            <person name="Zambonelli A."/>
            <person name="Martin F.M."/>
        </authorList>
    </citation>
    <scope>NUCLEOTIDE SEQUENCE [LARGE SCALE GENOMIC DNA]</scope>
    <source>
        <strain evidence="2 3">Tbo3840</strain>
    </source>
</reference>
<evidence type="ECO:0000313" key="2">
    <source>
        <dbReference type="EMBL" id="PUU82858.1"/>
    </source>
</evidence>
<comment type="caution">
    <text evidence="2">The sequence shown here is derived from an EMBL/GenBank/DDBJ whole genome shotgun (WGS) entry which is preliminary data.</text>
</comment>
<evidence type="ECO:0008006" key="4">
    <source>
        <dbReference type="Google" id="ProtNLM"/>
    </source>
</evidence>